<evidence type="ECO:0000313" key="11">
    <source>
        <dbReference type="Proteomes" id="UP000463224"/>
    </source>
</evidence>
<evidence type="ECO:0000256" key="3">
    <source>
        <dbReference type="ARBA" id="ARBA00022448"/>
    </source>
</evidence>
<evidence type="ECO:0000256" key="8">
    <source>
        <dbReference type="ARBA" id="ARBA00023136"/>
    </source>
</evidence>
<dbReference type="GO" id="GO:0016887">
    <property type="term" value="F:ATP hydrolysis activity"/>
    <property type="evidence" value="ECO:0007669"/>
    <property type="project" value="InterPro"/>
</dbReference>
<dbReference type="Pfam" id="PF00005">
    <property type="entry name" value="ABC_tran"/>
    <property type="match status" value="1"/>
</dbReference>
<dbReference type="CDD" id="cd03301">
    <property type="entry name" value="ABC_MalK_N"/>
    <property type="match status" value="1"/>
</dbReference>
<dbReference type="SUPFAM" id="SSF52540">
    <property type="entry name" value="P-loop containing nucleoside triphosphate hydrolases"/>
    <property type="match status" value="1"/>
</dbReference>
<dbReference type="InterPro" id="IPR008995">
    <property type="entry name" value="Mo/tungstate-bd_C_term_dom"/>
</dbReference>
<dbReference type="Pfam" id="PF17912">
    <property type="entry name" value="OB_MalK"/>
    <property type="match status" value="1"/>
</dbReference>
<dbReference type="Gene3D" id="2.40.50.140">
    <property type="entry name" value="Nucleic acid-binding proteins"/>
    <property type="match status" value="1"/>
</dbReference>
<dbReference type="GO" id="GO:0008643">
    <property type="term" value="P:carbohydrate transport"/>
    <property type="evidence" value="ECO:0007669"/>
    <property type="project" value="InterPro"/>
</dbReference>
<dbReference type="InterPro" id="IPR047641">
    <property type="entry name" value="ABC_transpr_MalK/UgpC-like"/>
</dbReference>
<name>A0A844QBJ3_9HYPH</name>
<dbReference type="FunFam" id="3.40.50.300:FF:000042">
    <property type="entry name" value="Maltose/maltodextrin ABC transporter, ATP-binding protein"/>
    <property type="match status" value="1"/>
</dbReference>
<evidence type="ECO:0000256" key="2">
    <source>
        <dbReference type="ARBA" id="ARBA00005417"/>
    </source>
</evidence>
<dbReference type="InterPro" id="IPR040582">
    <property type="entry name" value="OB_MalK-like"/>
</dbReference>
<dbReference type="GO" id="GO:0140359">
    <property type="term" value="F:ABC-type transporter activity"/>
    <property type="evidence" value="ECO:0007669"/>
    <property type="project" value="InterPro"/>
</dbReference>
<accession>A0A844QBJ3</accession>
<dbReference type="PROSITE" id="PS50893">
    <property type="entry name" value="ABC_TRANSPORTER_2"/>
    <property type="match status" value="1"/>
</dbReference>
<dbReference type="InterPro" id="IPR017871">
    <property type="entry name" value="ABC_transporter-like_CS"/>
</dbReference>
<comment type="subcellular location">
    <subcellularLocation>
        <location evidence="1">Cell inner membrane</location>
        <topology evidence="1">Peripheral membrane protein</topology>
    </subcellularLocation>
</comment>
<dbReference type="RefSeq" id="WP_156712359.1">
    <property type="nucleotide sequence ID" value="NZ_WPHG01000002.1"/>
</dbReference>
<feature type="domain" description="ABC transporter" evidence="9">
    <location>
        <begin position="4"/>
        <end position="236"/>
    </location>
</feature>
<dbReference type="InterPro" id="IPR015855">
    <property type="entry name" value="ABC_transpr_MalK-like"/>
</dbReference>
<reference evidence="10 11" key="1">
    <citation type="submission" date="2019-12" db="EMBL/GenBank/DDBJ databases">
        <title>Nitratireductor arenosus sp. nov., Isolated from sea sand, Jeju island, South Korea.</title>
        <authorList>
            <person name="Kim W."/>
        </authorList>
    </citation>
    <scope>NUCLEOTIDE SEQUENCE [LARGE SCALE GENOMIC DNA]</scope>
    <source>
        <strain evidence="10 11">CAU 1489</strain>
    </source>
</reference>
<keyword evidence="5" id="KW-0547">Nucleotide-binding</keyword>
<organism evidence="10 11">
    <name type="scientific">Nitratireductor arenosus</name>
    <dbReference type="NCBI Taxonomy" id="2682096"/>
    <lineage>
        <taxon>Bacteria</taxon>
        <taxon>Pseudomonadati</taxon>
        <taxon>Pseudomonadota</taxon>
        <taxon>Alphaproteobacteria</taxon>
        <taxon>Hyphomicrobiales</taxon>
        <taxon>Phyllobacteriaceae</taxon>
        <taxon>Nitratireductor</taxon>
    </lineage>
</organism>
<dbReference type="Gene3D" id="2.40.50.100">
    <property type="match status" value="1"/>
</dbReference>
<dbReference type="InterPro" id="IPR003593">
    <property type="entry name" value="AAA+_ATPase"/>
</dbReference>
<dbReference type="PANTHER" id="PTHR43875:SF15">
    <property type="entry name" value="TREHALOSE IMPORT ATP-BINDING PROTEIN SUGC"/>
    <property type="match status" value="1"/>
</dbReference>
<dbReference type="SUPFAM" id="SSF50331">
    <property type="entry name" value="MOP-like"/>
    <property type="match status" value="1"/>
</dbReference>
<evidence type="ECO:0000313" key="10">
    <source>
        <dbReference type="EMBL" id="MVA97396.1"/>
    </source>
</evidence>
<evidence type="ECO:0000256" key="6">
    <source>
        <dbReference type="ARBA" id="ARBA00022840"/>
    </source>
</evidence>
<evidence type="ECO:0000256" key="7">
    <source>
        <dbReference type="ARBA" id="ARBA00022967"/>
    </source>
</evidence>
<dbReference type="InterPro" id="IPR003439">
    <property type="entry name" value="ABC_transporter-like_ATP-bd"/>
</dbReference>
<dbReference type="GO" id="GO:0055052">
    <property type="term" value="C:ATP-binding cassette (ABC) transporter complex, substrate-binding subunit-containing"/>
    <property type="evidence" value="ECO:0007669"/>
    <property type="project" value="TreeGrafter"/>
</dbReference>
<comment type="caution">
    <text evidence="10">The sequence shown here is derived from an EMBL/GenBank/DDBJ whole genome shotgun (WGS) entry which is preliminary data.</text>
</comment>
<keyword evidence="3" id="KW-0813">Transport</keyword>
<keyword evidence="7" id="KW-1278">Translocase</keyword>
<comment type="similarity">
    <text evidence="2">Belongs to the ABC transporter superfamily.</text>
</comment>
<evidence type="ECO:0000256" key="1">
    <source>
        <dbReference type="ARBA" id="ARBA00004417"/>
    </source>
</evidence>
<dbReference type="PROSITE" id="PS00211">
    <property type="entry name" value="ABC_TRANSPORTER_1"/>
    <property type="match status" value="1"/>
</dbReference>
<dbReference type="Gene3D" id="3.40.50.300">
    <property type="entry name" value="P-loop containing nucleotide triphosphate hydrolases"/>
    <property type="match status" value="1"/>
</dbReference>
<gene>
    <name evidence="10" type="ORF">GN330_09060</name>
</gene>
<dbReference type="EMBL" id="WPHG01000002">
    <property type="protein sequence ID" value="MVA97396.1"/>
    <property type="molecule type" value="Genomic_DNA"/>
</dbReference>
<sequence length="359" mass="39218">MAHIQLKNISKKFGSHAALKNLDVEIADGEFFVLLGETGAGKTTTLRVIAGLEAPTTGEVLIDGERVNDWGPAERDVALVLQQYSLYPRYTVRENLEFPLKSKIRATPRAEIDEKVARVAKVLRIEHLLERKTDRLSGGEMQRVSIGRAIVREPRVFLMDEPLSALDAKLREALRTQLKNLQMNLGATFLFVTHDQVEAMSMGDKIGVLNEGRLVQVGTPQDIYSRPRNTFVARAVGSPPMNLLDGKVEDGAAALSRAGQTLPLAGELNGSVAGRDLTFGIRPEDVRLAAGAPGAATIHDIEDHGVEKILTLHAGASVLRATVSAQTRVGYDEQVRFAWDPDKVHLFDRVSGLSLRHAS</sequence>
<evidence type="ECO:0000259" key="9">
    <source>
        <dbReference type="PROSITE" id="PS50893"/>
    </source>
</evidence>
<dbReference type="PANTHER" id="PTHR43875">
    <property type="entry name" value="MALTODEXTRIN IMPORT ATP-BINDING PROTEIN MSMX"/>
    <property type="match status" value="1"/>
</dbReference>
<dbReference type="SMART" id="SM00382">
    <property type="entry name" value="AAA"/>
    <property type="match status" value="1"/>
</dbReference>
<dbReference type="InterPro" id="IPR027417">
    <property type="entry name" value="P-loop_NTPase"/>
</dbReference>
<keyword evidence="4" id="KW-1003">Cell membrane</keyword>
<dbReference type="AlphaFoldDB" id="A0A844QBJ3"/>
<proteinExistence type="inferred from homology"/>
<keyword evidence="8" id="KW-0472">Membrane</keyword>
<evidence type="ECO:0000256" key="4">
    <source>
        <dbReference type="ARBA" id="ARBA00022475"/>
    </source>
</evidence>
<keyword evidence="11" id="KW-1185">Reference proteome</keyword>
<dbReference type="GO" id="GO:0005524">
    <property type="term" value="F:ATP binding"/>
    <property type="evidence" value="ECO:0007669"/>
    <property type="project" value="UniProtKB-KW"/>
</dbReference>
<dbReference type="Proteomes" id="UP000463224">
    <property type="component" value="Unassembled WGS sequence"/>
</dbReference>
<dbReference type="InterPro" id="IPR012340">
    <property type="entry name" value="NA-bd_OB-fold"/>
</dbReference>
<evidence type="ECO:0000256" key="5">
    <source>
        <dbReference type="ARBA" id="ARBA00022741"/>
    </source>
</evidence>
<protein>
    <submittedName>
        <fullName evidence="10">ATP-binding cassette domain-containing protein</fullName>
    </submittedName>
</protein>
<keyword evidence="6 10" id="KW-0067">ATP-binding</keyword>